<dbReference type="EMBL" id="BAABME010001141">
    <property type="protein sequence ID" value="GAA0147803.1"/>
    <property type="molecule type" value="Genomic_DNA"/>
</dbReference>
<sequence length="81" mass="9428">MLSLCGGNIYIRKHSTIRCRWNFDWLVEDTIKGWFMRPSDRHNARLSFRRAWQAIFSGQKDNPNHVLDAGEESGSLCESIT</sequence>
<reference evidence="1 2" key="1">
    <citation type="submission" date="2024-01" db="EMBL/GenBank/DDBJ databases">
        <title>The complete chloroplast genome sequence of Lithospermum erythrorhizon: insights into the phylogenetic relationship among Boraginaceae species and the maternal lineages of purple gromwells.</title>
        <authorList>
            <person name="Okada T."/>
            <person name="Watanabe K."/>
        </authorList>
    </citation>
    <scope>NUCLEOTIDE SEQUENCE [LARGE SCALE GENOMIC DNA]</scope>
</reference>
<accession>A0AAV3P979</accession>
<comment type="caution">
    <text evidence="1">The sequence shown here is derived from an EMBL/GenBank/DDBJ whole genome shotgun (WGS) entry which is preliminary data.</text>
</comment>
<name>A0AAV3P979_LITER</name>
<evidence type="ECO:0000313" key="1">
    <source>
        <dbReference type="EMBL" id="GAA0147803.1"/>
    </source>
</evidence>
<dbReference type="AlphaFoldDB" id="A0AAV3P979"/>
<proteinExistence type="predicted"/>
<protein>
    <submittedName>
        <fullName evidence="1">Uncharacterized protein</fullName>
    </submittedName>
</protein>
<gene>
    <name evidence="1" type="ORF">LIER_07416</name>
</gene>
<keyword evidence="2" id="KW-1185">Reference proteome</keyword>
<dbReference type="Proteomes" id="UP001454036">
    <property type="component" value="Unassembled WGS sequence"/>
</dbReference>
<organism evidence="1 2">
    <name type="scientific">Lithospermum erythrorhizon</name>
    <name type="common">Purple gromwell</name>
    <name type="synonym">Lithospermum officinale var. erythrorhizon</name>
    <dbReference type="NCBI Taxonomy" id="34254"/>
    <lineage>
        <taxon>Eukaryota</taxon>
        <taxon>Viridiplantae</taxon>
        <taxon>Streptophyta</taxon>
        <taxon>Embryophyta</taxon>
        <taxon>Tracheophyta</taxon>
        <taxon>Spermatophyta</taxon>
        <taxon>Magnoliopsida</taxon>
        <taxon>eudicotyledons</taxon>
        <taxon>Gunneridae</taxon>
        <taxon>Pentapetalae</taxon>
        <taxon>asterids</taxon>
        <taxon>lamiids</taxon>
        <taxon>Boraginales</taxon>
        <taxon>Boraginaceae</taxon>
        <taxon>Boraginoideae</taxon>
        <taxon>Lithospermeae</taxon>
        <taxon>Lithospermum</taxon>
    </lineage>
</organism>
<evidence type="ECO:0000313" key="2">
    <source>
        <dbReference type="Proteomes" id="UP001454036"/>
    </source>
</evidence>